<evidence type="ECO:0000313" key="9">
    <source>
        <dbReference type="Proteomes" id="UP001172082"/>
    </source>
</evidence>
<proteinExistence type="inferred from homology"/>
<protein>
    <submittedName>
        <fullName evidence="8">DoxX family protein</fullName>
    </submittedName>
</protein>
<keyword evidence="4 7" id="KW-0812">Transmembrane</keyword>
<feature type="transmembrane region" description="Helical" evidence="7">
    <location>
        <begin position="81"/>
        <end position="98"/>
    </location>
</feature>
<keyword evidence="5 7" id="KW-1133">Transmembrane helix</keyword>
<comment type="similarity">
    <text evidence="2">Belongs to the DoxX family.</text>
</comment>
<reference evidence="8" key="1">
    <citation type="submission" date="2023-06" db="EMBL/GenBank/DDBJ databases">
        <title>Genomic of Parafulvivirga corallium.</title>
        <authorList>
            <person name="Wang G."/>
        </authorList>
    </citation>
    <scope>NUCLEOTIDE SEQUENCE</scope>
    <source>
        <strain evidence="8">BMA10</strain>
    </source>
</reference>
<evidence type="ECO:0000256" key="3">
    <source>
        <dbReference type="ARBA" id="ARBA00022475"/>
    </source>
</evidence>
<evidence type="ECO:0000256" key="1">
    <source>
        <dbReference type="ARBA" id="ARBA00004651"/>
    </source>
</evidence>
<gene>
    <name evidence="8" type="ORF">QQ008_30275</name>
</gene>
<evidence type="ECO:0000256" key="2">
    <source>
        <dbReference type="ARBA" id="ARBA00006679"/>
    </source>
</evidence>
<comment type="subcellular location">
    <subcellularLocation>
        <location evidence="1">Cell membrane</location>
        <topology evidence="1">Multi-pass membrane protein</topology>
    </subcellularLocation>
</comment>
<evidence type="ECO:0000256" key="5">
    <source>
        <dbReference type="ARBA" id="ARBA00022989"/>
    </source>
</evidence>
<feature type="transmembrane region" description="Helical" evidence="7">
    <location>
        <begin position="110"/>
        <end position="129"/>
    </location>
</feature>
<dbReference type="Pfam" id="PF07681">
    <property type="entry name" value="DoxX"/>
    <property type="match status" value="1"/>
</dbReference>
<dbReference type="PANTHER" id="PTHR33452">
    <property type="entry name" value="OXIDOREDUCTASE CATD-RELATED"/>
    <property type="match status" value="1"/>
</dbReference>
<dbReference type="EMBL" id="JAUJEA010000025">
    <property type="protein sequence ID" value="MDN5205710.1"/>
    <property type="molecule type" value="Genomic_DNA"/>
</dbReference>
<feature type="transmembrane region" description="Helical" evidence="7">
    <location>
        <begin position="54"/>
        <end position="74"/>
    </location>
</feature>
<dbReference type="InterPro" id="IPR032808">
    <property type="entry name" value="DoxX"/>
</dbReference>
<sequence>MRLKNFVLSKHHNFDLAIFFIRCSVGALLCYHGIEKFVNFSTYTSFFPNPLGLGSKLSLILVTFSELIGGLSIMLGFFTRLFLIPVFITLTVAFFLVHAADAFQTKELAFLFWLCTVGLTISGPGKYSFDYLMHTTR</sequence>
<comment type="caution">
    <text evidence="8">The sequence shown here is derived from an EMBL/GenBank/DDBJ whole genome shotgun (WGS) entry which is preliminary data.</text>
</comment>
<keyword evidence="9" id="KW-1185">Reference proteome</keyword>
<evidence type="ECO:0000256" key="7">
    <source>
        <dbReference type="SAM" id="Phobius"/>
    </source>
</evidence>
<evidence type="ECO:0000313" key="8">
    <source>
        <dbReference type="EMBL" id="MDN5205710.1"/>
    </source>
</evidence>
<accession>A0ABT8L281</accession>
<organism evidence="8 9">
    <name type="scientific">Splendidivirga corallicola</name>
    <dbReference type="NCBI Taxonomy" id="3051826"/>
    <lineage>
        <taxon>Bacteria</taxon>
        <taxon>Pseudomonadati</taxon>
        <taxon>Bacteroidota</taxon>
        <taxon>Cytophagia</taxon>
        <taxon>Cytophagales</taxon>
        <taxon>Splendidivirgaceae</taxon>
        <taxon>Splendidivirga</taxon>
    </lineage>
</organism>
<dbReference type="RefSeq" id="WP_346755728.1">
    <property type="nucleotide sequence ID" value="NZ_JAUJEA010000025.1"/>
</dbReference>
<dbReference type="InterPro" id="IPR051907">
    <property type="entry name" value="DoxX-like_oxidoreductase"/>
</dbReference>
<dbReference type="PANTHER" id="PTHR33452:SF1">
    <property type="entry name" value="INNER MEMBRANE PROTEIN YPHA-RELATED"/>
    <property type="match status" value="1"/>
</dbReference>
<feature type="transmembrane region" description="Helical" evidence="7">
    <location>
        <begin position="12"/>
        <end position="34"/>
    </location>
</feature>
<keyword evidence="6 7" id="KW-0472">Membrane</keyword>
<evidence type="ECO:0000256" key="6">
    <source>
        <dbReference type="ARBA" id="ARBA00023136"/>
    </source>
</evidence>
<dbReference type="Proteomes" id="UP001172082">
    <property type="component" value="Unassembled WGS sequence"/>
</dbReference>
<name>A0ABT8L281_9BACT</name>
<evidence type="ECO:0000256" key="4">
    <source>
        <dbReference type="ARBA" id="ARBA00022692"/>
    </source>
</evidence>
<keyword evidence="3" id="KW-1003">Cell membrane</keyword>